<comment type="subcellular location">
    <subcellularLocation>
        <location evidence="1">Cell membrane</location>
        <topology evidence="1">Multi-pass membrane protein</topology>
    </subcellularLocation>
</comment>
<keyword evidence="3 6" id="KW-0812">Transmembrane</keyword>
<protein>
    <submittedName>
        <fullName evidence="8">ComEC/Rec2-like protein</fullName>
    </submittedName>
</protein>
<evidence type="ECO:0000256" key="5">
    <source>
        <dbReference type="ARBA" id="ARBA00023136"/>
    </source>
</evidence>
<sequence>MGPWLQAGWVAAALFGFVVLARPSPSVLRAGVMGLIGIVAAGSGRPRLALPALAASVLVLVLVSPDLARSVGFTLSVSATAGLVILAPGWRDALAGRMPRWLAEPLAVAAAAHVVCSPLLVAVGGGVSLVAVPANMLAEAAVAPATILGVLATVAAIVYDPLAQALATLAGVPCGWLITVADVAARVPGAQISWPDGPLGALVLVAVTIVLLVAVRRRRGRRVLAVLSAIVAGVQLIIISRSAGI</sequence>
<feature type="transmembrane region" description="Helical" evidence="6">
    <location>
        <begin position="222"/>
        <end position="243"/>
    </location>
</feature>
<dbReference type="PANTHER" id="PTHR30619:SF1">
    <property type="entry name" value="RECOMBINATION PROTEIN 2"/>
    <property type="match status" value="1"/>
</dbReference>
<evidence type="ECO:0000313" key="9">
    <source>
        <dbReference type="Proteomes" id="UP000199013"/>
    </source>
</evidence>
<dbReference type="NCBIfam" id="TIGR00360">
    <property type="entry name" value="ComEC_N-term"/>
    <property type="match status" value="1"/>
</dbReference>
<organism evidence="8 9">
    <name type="scientific">Candidatus Protofrankia californiensis</name>
    <dbReference type="NCBI Taxonomy" id="1839754"/>
    <lineage>
        <taxon>Bacteria</taxon>
        <taxon>Bacillati</taxon>
        <taxon>Actinomycetota</taxon>
        <taxon>Actinomycetes</taxon>
        <taxon>Frankiales</taxon>
        <taxon>Frankiaceae</taxon>
        <taxon>Protofrankia</taxon>
    </lineage>
</organism>
<evidence type="ECO:0000256" key="1">
    <source>
        <dbReference type="ARBA" id="ARBA00004651"/>
    </source>
</evidence>
<keyword evidence="2" id="KW-1003">Cell membrane</keyword>
<evidence type="ECO:0000256" key="2">
    <source>
        <dbReference type="ARBA" id="ARBA00022475"/>
    </source>
</evidence>
<name>A0A1C3NXJ9_9ACTN</name>
<feature type="domain" description="ComEC/Rec2-related protein" evidence="7">
    <location>
        <begin position="6"/>
        <end position="218"/>
    </location>
</feature>
<dbReference type="GO" id="GO:0005886">
    <property type="term" value="C:plasma membrane"/>
    <property type="evidence" value="ECO:0007669"/>
    <property type="project" value="UniProtKB-SubCell"/>
</dbReference>
<accession>A0A1C3NXJ9</accession>
<proteinExistence type="predicted"/>
<dbReference type="Pfam" id="PF03772">
    <property type="entry name" value="Competence"/>
    <property type="match status" value="1"/>
</dbReference>
<dbReference type="EMBL" id="FLUV01000988">
    <property type="protein sequence ID" value="SBW22245.1"/>
    <property type="molecule type" value="Genomic_DNA"/>
</dbReference>
<evidence type="ECO:0000256" key="4">
    <source>
        <dbReference type="ARBA" id="ARBA00022989"/>
    </source>
</evidence>
<feature type="transmembrane region" description="Helical" evidence="6">
    <location>
        <begin position="141"/>
        <end position="159"/>
    </location>
</feature>
<dbReference type="InterPro" id="IPR052159">
    <property type="entry name" value="Competence_DNA_uptake"/>
</dbReference>
<keyword evidence="5 6" id="KW-0472">Membrane</keyword>
<evidence type="ECO:0000256" key="6">
    <source>
        <dbReference type="SAM" id="Phobius"/>
    </source>
</evidence>
<dbReference type="PANTHER" id="PTHR30619">
    <property type="entry name" value="DNA INTERNALIZATION/COMPETENCE PROTEIN COMEC/REC2"/>
    <property type="match status" value="1"/>
</dbReference>
<gene>
    <name evidence="8" type="ORF">FDG2_2351</name>
</gene>
<keyword evidence="4 6" id="KW-1133">Transmembrane helix</keyword>
<feature type="transmembrane region" description="Helical" evidence="6">
    <location>
        <begin position="48"/>
        <end position="64"/>
    </location>
</feature>
<keyword evidence="9" id="KW-1185">Reference proteome</keyword>
<feature type="transmembrane region" description="Helical" evidence="6">
    <location>
        <begin position="110"/>
        <end position="134"/>
    </location>
</feature>
<evidence type="ECO:0000313" key="8">
    <source>
        <dbReference type="EMBL" id="SBW22245.1"/>
    </source>
</evidence>
<reference evidence="9" key="1">
    <citation type="submission" date="2016-02" db="EMBL/GenBank/DDBJ databases">
        <authorList>
            <person name="Wibberg D."/>
        </authorList>
    </citation>
    <scope>NUCLEOTIDE SEQUENCE [LARGE SCALE GENOMIC DNA]</scope>
</reference>
<evidence type="ECO:0000259" key="7">
    <source>
        <dbReference type="Pfam" id="PF03772"/>
    </source>
</evidence>
<evidence type="ECO:0000256" key="3">
    <source>
        <dbReference type="ARBA" id="ARBA00022692"/>
    </source>
</evidence>
<dbReference type="InterPro" id="IPR004477">
    <property type="entry name" value="ComEC_N"/>
</dbReference>
<feature type="transmembrane region" description="Helical" evidence="6">
    <location>
        <begin position="197"/>
        <end position="215"/>
    </location>
</feature>
<feature type="transmembrane region" description="Helical" evidence="6">
    <location>
        <begin position="71"/>
        <end position="90"/>
    </location>
</feature>
<dbReference type="AlphaFoldDB" id="A0A1C3NXJ9"/>
<dbReference type="Proteomes" id="UP000199013">
    <property type="component" value="Unassembled WGS sequence"/>
</dbReference>